<dbReference type="Proteomes" id="UP000050509">
    <property type="component" value="Unassembled WGS sequence"/>
</dbReference>
<evidence type="ECO:0000313" key="3">
    <source>
        <dbReference type="Proteomes" id="UP000050509"/>
    </source>
</evidence>
<name>A0A0P9FH01_9CHLR</name>
<dbReference type="PATRIC" id="fig|186479.3.peg.8993"/>
<dbReference type="InterPro" id="IPR003615">
    <property type="entry name" value="HNH_nuc"/>
</dbReference>
<accession>A0A0P9FH01</accession>
<dbReference type="CDD" id="cd00085">
    <property type="entry name" value="HNHc"/>
    <property type="match status" value="1"/>
</dbReference>
<dbReference type="InterPro" id="IPR011396">
    <property type="entry name" value="PT_DNA_restrict"/>
</dbReference>
<dbReference type="PIRSF" id="PIRSF030850">
    <property type="entry name" value="UCP030850"/>
    <property type="match status" value="1"/>
</dbReference>
<organism evidence="2 3">
    <name type="scientific">Kouleothrix aurantiaca</name>
    <dbReference type="NCBI Taxonomy" id="186479"/>
    <lineage>
        <taxon>Bacteria</taxon>
        <taxon>Bacillati</taxon>
        <taxon>Chloroflexota</taxon>
        <taxon>Chloroflexia</taxon>
        <taxon>Chloroflexales</taxon>
        <taxon>Roseiflexineae</taxon>
        <taxon>Roseiflexaceae</taxon>
        <taxon>Kouleothrix</taxon>
    </lineage>
</organism>
<gene>
    <name evidence="2" type="ORF">SE17_15635</name>
</gene>
<protein>
    <recommendedName>
        <fullName evidence="1">HNH nuclease domain-containing protein</fullName>
    </recommendedName>
</protein>
<proteinExistence type="predicted"/>
<evidence type="ECO:0000313" key="2">
    <source>
        <dbReference type="EMBL" id="KPV52415.1"/>
    </source>
</evidence>
<reference evidence="2 3" key="1">
    <citation type="submission" date="2015-09" db="EMBL/GenBank/DDBJ databases">
        <title>Draft genome sequence of Kouleothrix aurantiaca JCM 19913.</title>
        <authorList>
            <person name="Hemp J."/>
        </authorList>
    </citation>
    <scope>NUCLEOTIDE SEQUENCE [LARGE SCALE GENOMIC DNA]</scope>
    <source>
        <strain evidence="2 3">COM-B</strain>
    </source>
</reference>
<feature type="domain" description="HNH nuclease" evidence="1">
    <location>
        <begin position="204"/>
        <end position="258"/>
    </location>
</feature>
<evidence type="ECO:0000259" key="1">
    <source>
        <dbReference type="Pfam" id="PF13391"/>
    </source>
</evidence>
<dbReference type="EMBL" id="LJCR01000552">
    <property type="protein sequence ID" value="KPV52415.1"/>
    <property type="molecule type" value="Genomic_DNA"/>
</dbReference>
<dbReference type="AlphaFoldDB" id="A0A0P9FH01"/>
<sequence length="319" mass="35723">MRSDVKPYWPAATFHRAPHKPMLLLAVMDLIANQRITRNLIALDAELIDAFDRYWHAAIGVARESNILMPFFHLSSEGFWHLIALPGKEAALTLGGKLRTARQFADLVRGARLDDELFALLQAPAQRDELRRIVIERYFAPELRPAIVRAGTITSESFEYSRELLDRAKGRFTLEEAPATETYQTEARSVGFRRVVIDAYAHTCAFCRIRVLTPAGRTAVAAAHIVPWSHSRNDDPRNGMALCGLHHWSFDHGLLGVDSEYRLLVSPVAATEGNAAGALIELGGQPIVLPRETNLLPARSALRWHLTNIFWRDVPPQLG</sequence>
<dbReference type="Pfam" id="PF13391">
    <property type="entry name" value="HNH_2"/>
    <property type="match status" value="1"/>
</dbReference>
<keyword evidence="3" id="KW-1185">Reference proteome</keyword>
<comment type="caution">
    <text evidence="2">The sequence shown here is derived from an EMBL/GenBank/DDBJ whole genome shotgun (WGS) entry which is preliminary data.</text>
</comment>